<organism evidence="2 3">
    <name type="scientific">Bradyrhizobium vignae</name>
    <dbReference type="NCBI Taxonomy" id="1549949"/>
    <lineage>
        <taxon>Bacteria</taxon>
        <taxon>Pseudomonadati</taxon>
        <taxon>Pseudomonadota</taxon>
        <taxon>Alphaproteobacteria</taxon>
        <taxon>Hyphomicrobiales</taxon>
        <taxon>Nitrobacteraceae</taxon>
        <taxon>Bradyrhizobium</taxon>
    </lineage>
</organism>
<feature type="region of interest" description="Disordered" evidence="1">
    <location>
        <begin position="1"/>
        <end position="37"/>
    </location>
</feature>
<gene>
    <name evidence="2" type="ORF">BRAD3257_8856</name>
</gene>
<dbReference type="KEGG" id="bvz:BRAD3257_8856"/>
<dbReference type="AlphaFoldDB" id="A0A2U3QDN9"/>
<evidence type="ECO:0000313" key="3">
    <source>
        <dbReference type="Proteomes" id="UP000246085"/>
    </source>
</evidence>
<evidence type="ECO:0000256" key="1">
    <source>
        <dbReference type="SAM" id="MobiDB-lite"/>
    </source>
</evidence>
<name>A0A2U3QDN9_9BRAD</name>
<evidence type="ECO:0000313" key="2">
    <source>
        <dbReference type="EMBL" id="SPP99435.1"/>
    </source>
</evidence>
<reference evidence="2 3" key="1">
    <citation type="submission" date="2018-03" db="EMBL/GenBank/DDBJ databases">
        <authorList>
            <person name="Gully D."/>
        </authorList>
    </citation>
    <scope>NUCLEOTIDE SEQUENCE [LARGE SCALE GENOMIC DNA]</scope>
    <source>
        <strain evidence="2">ORS3257</strain>
    </source>
</reference>
<sequence>MAHSTLQGALGLRMAGRDNDGEDDEKPPKLRVVSDNPNARADRQIEWAKDEAHRALSQFAAALLRTMAGNDTEAVYLIRRLALVVEAINKFERQADRGISAAELQEALRLAQAEMDYSADDDWRHRHWLREHGMDAIVKGALRLARRRLALRQGSCVLANIDVALTAQWHRTADEVWSVGDPDKAGRAIVHWSEGGLIGYNRLAIGAPDTIRTCDLCLRRATLYPAELRVLVEVHLADCRGVGNLRPRPDARYRPIPGPAHRFSIQEGGRSRDLAGIVHKHQRPRLRGDEHGRRERAAKAGAGIQVQPVRSQIRCPGPDRRMAMDDEQLVVEIGRQEGFPDPEQILVGLRRQRYARPYSCVDEKSSMLDLHERKRAYPVEMLAREIGRIIDSVAVERLFAAVPPPVHEIPVGALYLGRAKQHFLMVAPETDEGSVLLPLAAHEHIHDLATLGPPVDVVSDKDKLGAPMAANLIAHDEKRHQLFEAAVDVADGEGQQFVLGKWQSRISPSYQLRCRDPWSCP</sequence>
<accession>A0A2U3QDN9</accession>
<dbReference type="EMBL" id="LS398110">
    <property type="protein sequence ID" value="SPP99435.1"/>
    <property type="molecule type" value="Genomic_DNA"/>
</dbReference>
<proteinExistence type="predicted"/>
<protein>
    <submittedName>
        <fullName evidence="2">Uncharacterized protein</fullName>
    </submittedName>
</protein>
<dbReference type="Proteomes" id="UP000246085">
    <property type="component" value="Chromosome BRAD3257"/>
</dbReference>